<accession>A0A7V3E6S3</accession>
<protein>
    <submittedName>
        <fullName evidence="2">T9SS type A sorting domain-containing protein</fullName>
    </submittedName>
</protein>
<gene>
    <name evidence="2" type="ORF">ENS31_03305</name>
</gene>
<dbReference type="InterPro" id="IPR025965">
    <property type="entry name" value="FlgD/Vpr_Ig-like"/>
</dbReference>
<dbReference type="AlphaFoldDB" id="A0A7V3E6S3"/>
<feature type="domain" description="FlgD/Vpr Ig-like" evidence="1">
    <location>
        <begin position="945"/>
        <end position="1006"/>
    </location>
</feature>
<organism evidence="2">
    <name type="scientific">Ignavibacterium album</name>
    <dbReference type="NCBI Taxonomy" id="591197"/>
    <lineage>
        <taxon>Bacteria</taxon>
        <taxon>Pseudomonadati</taxon>
        <taxon>Ignavibacteriota</taxon>
        <taxon>Ignavibacteria</taxon>
        <taxon>Ignavibacteriales</taxon>
        <taxon>Ignavibacteriaceae</taxon>
        <taxon>Ignavibacterium</taxon>
    </lineage>
</organism>
<dbReference type="Pfam" id="PF13860">
    <property type="entry name" value="FlgD_ig"/>
    <property type="match status" value="1"/>
</dbReference>
<dbReference type="Gene3D" id="2.60.40.4070">
    <property type="match status" value="1"/>
</dbReference>
<dbReference type="PANTHER" id="PTHR43739:SF5">
    <property type="entry name" value="EXO-ALPHA-SIALIDASE"/>
    <property type="match status" value="1"/>
</dbReference>
<dbReference type="SUPFAM" id="SSF50939">
    <property type="entry name" value="Sialidases"/>
    <property type="match status" value="1"/>
</dbReference>
<sequence>MKSVLTFAVVIGAIVISFQFFSSESIKENSYSDFIAYKIKLKKERANLKYDQPDKAMLWYYEQRAFPNNTIPENWRDEAYRHIQTFNRTTELSPNALSWTQVGPSNVGGRIRAIAVHPTDPNIVYLGAVAGGVWKTINGGLTWVALNDFMENLAVCALVIDPNNPNIIYAGTGEGFFNLDAIRGAGIFKSTDAGVTWTRLSSTNNSNFYYVNDLDINSTNGTLYAGTRKGLFASTDGGNSFTGLLVGSGGADVHCTDIEIAYTTPVRIYAAFGLFNQSAIWLSTDGGTSFSQNYSQTNMGRIEIAVSKSNPLVAYASFMGLSTYGAEHFIVTTNGGSTWSSINIPGPSFSGASTFLGGQGWYDHILAVDPDNPNVVLAGGIDNWKTTNAGSSWIQKTNWYTQAGAPPYAHADQHVYAFAPSNSNVVYLGNDGGIYKSANKGETWLAINNNLPITQFYYGAVAPSGNEYYGGTQDNGTLKANGSVVWTEILGGDGGATEVDFSNPNNIYMEYVNFAFFKSTNGGATFFKAMNGIPTGPNFYDGTTDRTLFITPFSMDPNNSNTIVGGTYRVWRTTNGASNWTAISGDLTGDGTGQNGASISSVIVAKGNSNVIYAGCSNGRVQVTTDAGSSWNLRTSGLPTLYVTRIATEANNPATAFVTFSGFSSGNKIYKTTNYGVNWTNISGNLPNIPVNCVFVNPSNVNNIYAGTDLGVFSTTNGGTSWVQDVNGMANVPVFDLDYRSSDNKLFAATHGRSMYVATLSGGGGTQTAQLTYDDGTPTSGYYWPNNNQGSANRMTPTLSNAQLISMQIYFVGIVQGSATYKPIVLSNNSGTPGSDIINHPFKTASVVPGWDNTDLTSYNIFVNGDFFIGLKYNGTDQPTFGYDPTNNGRAWDFNGTSWAAWNETYFFRATIQTTTSVAEITNIVPDKFEVSQNYPNPFNPSTKFSYALPEGRSVKIIIYDIQGKQVAELVNNYQAPGTYEVTWNGKNDKGEMVSSGVYFYKIEAGSYSVSKKMVLLR</sequence>
<dbReference type="GO" id="GO:0010411">
    <property type="term" value="P:xyloglucan metabolic process"/>
    <property type="evidence" value="ECO:0007669"/>
    <property type="project" value="TreeGrafter"/>
</dbReference>
<evidence type="ECO:0000313" key="2">
    <source>
        <dbReference type="EMBL" id="HFI90543.1"/>
    </source>
</evidence>
<dbReference type="InterPro" id="IPR015943">
    <property type="entry name" value="WD40/YVTN_repeat-like_dom_sf"/>
</dbReference>
<reference evidence="2" key="1">
    <citation type="journal article" date="2020" name="mSystems">
        <title>Genome- and Community-Level Interaction Insights into Carbon Utilization and Element Cycling Functions of Hydrothermarchaeota in Hydrothermal Sediment.</title>
        <authorList>
            <person name="Zhou Z."/>
            <person name="Liu Y."/>
            <person name="Xu W."/>
            <person name="Pan J."/>
            <person name="Luo Z.H."/>
            <person name="Li M."/>
        </authorList>
    </citation>
    <scope>NUCLEOTIDE SEQUENCE [LARGE SCALE GENOMIC DNA]</scope>
    <source>
        <strain evidence="2">SpSt-479</strain>
    </source>
</reference>
<dbReference type="InterPro" id="IPR052025">
    <property type="entry name" value="Xyloglucanase_GH74"/>
</dbReference>
<dbReference type="PANTHER" id="PTHR43739">
    <property type="entry name" value="XYLOGLUCANASE (EUROFUNG)"/>
    <property type="match status" value="1"/>
</dbReference>
<dbReference type="Gene3D" id="2.130.10.10">
    <property type="entry name" value="YVTN repeat-like/Quinoprotein amine dehydrogenase"/>
    <property type="match status" value="5"/>
</dbReference>
<proteinExistence type="predicted"/>
<dbReference type="SUPFAM" id="SSF110296">
    <property type="entry name" value="Oligoxyloglucan reducing end-specific cellobiohydrolase"/>
    <property type="match status" value="1"/>
</dbReference>
<dbReference type="InterPro" id="IPR036278">
    <property type="entry name" value="Sialidase_sf"/>
</dbReference>
<comment type="caution">
    <text evidence="2">The sequence shown here is derived from an EMBL/GenBank/DDBJ whole genome shotgun (WGS) entry which is preliminary data.</text>
</comment>
<dbReference type="NCBIfam" id="TIGR04183">
    <property type="entry name" value="Por_Secre_tail"/>
    <property type="match status" value="1"/>
</dbReference>
<dbReference type="InterPro" id="IPR026444">
    <property type="entry name" value="Secre_tail"/>
</dbReference>
<evidence type="ECO:0000259" key="1">
    <source>
        <dbReference type="Pfam" id="PF13860"/>
    </source>
</evidence>
<dbReference type="EMBL" id="DSUJ01000008">
    <property type="protein sequence ID" value="HFI90543.1"/>
    <property type="molecule type" value="Genomic_DNA"/>
</dbReference>
<name>A0A7V3E6S3_9BACT</name>